<proteinExistence type="predicted"/>
<dbReference type="RefSeq" id="WP_069086697.1">
    <property type="nucleotide sequence ID" value="NZ_JSUQ01000012.1"/>
</dbReference>
<dbReference type="SUPFAM" id="SSF81901">
    <property type="entry name" value="HCP-like"/>
    <property type="match status" value="1"/>
</dbReference>
<dbReference type="OrthoDB" id="5321503at2"/>
<protein>
    <submittedName>
        <fullName evidence="2">Sel1-like repeat protein</fullName>
    </submittedName>
</protein>
<keyword evidence="3" id="KW-1185">Reference proteome</keyword>
<organism evidence="2 3">
    <name type="scientific">Mameliella alba</name>
    <dbReference type="NCBI Taxonomy" id="561184"/>
    <lineage>
        <taxon>Bacteria</taxon>
        <taxon>Pseudomonadati</taxon>
        <taxon>Pseudomonadota</taxon>
        <taxon>Alphaproteobacteria</taxon>
        <taxon>Rhodobacterales</taxon>
        <taxon>Roseobacteraceae</taxon>
        <taxon>Mameliella</taxon>
    </lineage>
</organism>
<dbReference type="Gene3D" id="1.25.40.10">
    <property type="entry name" value="Tetratricopeptide repeat domain"/>
    <property type="match status" value="1"/>
</dbReference>
<dbReference type="SMART" id="SM00671">
    <property type="entry name" value="SEL1"/>
    <property type="match status" value="3"/>
</dbReference>
<comment type="caution">
    <text evidence="2">The sequence shown here is derived from an EMBL/GenBank/DDBJ whole genome shotgun (WGS) entry which is preliminary data.</text>
</comment>
<dbReference type="Proteomes" id="UP000030960">
    <property type="component" value="Unassembled WGS sequence"/>
</dbReference>
<dbReference type="STRING" id="561184.SAMN05216376_102119"/>
<reference evidence="2 3" key="1">
    <citation type="submission" date="2014-10" db="EMBL/GenBank/DDBJ databases">
        <title>Genome sequence of Ponticoccus sp. strain UMTAT08 isolated from clonal culture of toxic dinoflagellate Alexandrium tamiyavanichii.</title>
        <authorList>
            <person name="Gan H.Y."/>
            <person name="Muhd D.-D."/>
            <person name="Mohd Noor M.E."/>
            <person name="Yeong Y.S."/>
            <person name="Usup G."/>
        </authorList>
    </citation>
    <scope>NUCLEOTIDE SEQUENCE [LARGE SCALE GENOMIC DNA]</scope>
    <source>
        <strain evidence="2 3">UMTAT08</strain>
    </source>
</reference>
<evidence type="ECO:0000313" key="3">
    <source>
        <dbReference type="Proteomes" id="UP000030960"/>
    </source>
</evidence>
<evidence type="ECO:0000256" key="1">
    <source>
        <dbReference type="SAM" id="MobiDB-lite"/>
    </source>
</evidence>
<dbReference type="AlphaFoldDB" id="A0A0B3RVJ7"/>
<dbReference type="InterPro" id="IPR006597">
    <property type="entry name" value="Sel1-like"/>
</dbReference>
<sequence length="150" mass="16710">MYENGLGVEQSDTLAARWYRKAADQGHASAQNSLGVMYIRGRGVAQSDKLATQWYRKSADQGYRYAQYSLGVMYEEGRGVPASPAEAARLYVEGLKLGDDWAVERDVSDWDQATARAMQEKLKKRDLYDGPVDGQIGPDSRDAMRALLPN</sequence>
<dbReference type="PANTHER" id="PTHR11102:SF160">
    <property type="entry name" value="ERAD-ASSOCIATED E3 UBIQUITIN-PROTEIN LIGASE COMPONENT HRD3"/>
    <property type="match status" value="1"/>
</dbReference>
<dbReference type="InterPro" id="IPR050767">
    <property type="entry name" value="Sel1_AlgK"/>
</dbReference>
<evidence type="ECO:0000313" key="2">
    <source>
        <dbReference type="EMBL" id="KHQ52162.1"/>
    </source>
</evidence>
<name>A0A0B3RVJ7_9RHOB</name>
<dbReference type="InterPro" id="IPR011990">
    <property type="entry name" value="TPR-like_helical_dom_sf"/>
</dbReference>
<dbReference type="PANTHER" id="PTHR11102">
    <property type="entry name" value="SEL-1-LIKE PROTEIN"/>
    <property type="match status" value="1"/>
</dbReference>
<feature type="region of interest" description="Disordered" evidence="1">
    <location>
        <begin position="126"/>
        <end position="150"/>
    </location>
</feature>
<accession>A0A0B3RVJ7</accession>
<dbReference type="Pfam" id="PF08238">
    <property type="entry name" value="Sel1"/>
    <property type="match status" value="3"/>
</dbReference>
<gene>
    <name evidence="2" type="ORF">OA50_03178</name>
</gene>
<dbReference type="EMBL" id="JSUQ01000012">
    <property type="protein sequence ID" value="KHQ52162.1"/>
    <property type="molecule type" value="Genomic_DNA"/>
</dbReference>